<accession>A0A417YZJ2</accession>
<evidence type="ECO:0000313" key="3">
    <source>
        <dbReference type="Proteomes" id="UP000284416"/>
    </source>
</evidence>
<dbReference type="EMBL" id="QWEG01000001">
    <property type="protein sequence ID" value="RHW43313.1"/>
    <property type="molecule type" value="Genomic_DNA"/>
</dbReference>
<gene>
    <name evidence="2" type="ORF">D1B31_01190</name>
</gene>
<dbReference type="Gene3D" id="2.60.40.3830">
    <property type="match status" value="1"/>
</dbReference>
<dbReference type="InterPro" id="IPR032366">
    <property type="entry name" value="DUF4871"/>
</dbReference>
<dbReference type="RefSeq" id="WP_118918921.1">
    <property type="nucleotide sequence ID" value="NZ_QWEG01000001.1"/>
</dbReference>
<sequence>MEEKLRSLRNAMDETVLKGNHFSEEHKIKIRSAAKHPHKIHRFQWFPQLLTVVFFIGCIVFITDLTKQFQLGNSGTKIEEQKNNDGNWEVTPTFSIQLESPDGKFEAPFRGIHGKVAFIDTEFTPNTQVKTRWFFWGKELKEVNKENFKLIGIQKGTGVEKLLIDSKSWEVTNQMYKDTETKTILGAQSSQHTVISLPSVGLWRLDAYIGDKHYGSIVIEVKAAE</sequence>
<dbReference type="AlphaFoldDB" id="A0A417YZJ2"/>
<feature type="transmembrane region" description="Helical" evidence="1">
    <location>
        <begin position="45"/>
        <end position="63"/>
    </location>
</feature>
<reference evidence="2 3" key="1">
    <citation type="journal article" date="2017" name="Int. J. Syst. Evol. Microbiol.">
        <title>Bacillus notoginsengisoli sp. nov., a novel bacterium isolated from the rhizosphere of Panax notoginseng.</title>
        <authorList>
            <person name="Zhang M.Y."/>
            <person name="Cheng J."/>
            <person name="Cai Y."/>
            <person name="Zhang T.Y."/>
            <person name="Wu Y.Y."/>
            <person name="Manikprabhu D."/>
            <person name="Li W.J."/>
            <person name="Zhang Y.X."/>
        </authorList>
    </citation>
    <scope>NUCLEOTIDE SEQUENCE [LARGE SCALE GENOMIC DNA]</scope>
    <source>
        <strain evidence="2 3">JCM 30743</strain>
    </source>
</reference>
<evidence type="ECO:0000256" key="1">
    <source>
        <dbReference type="SAM" id="Phobius"/>
    </source>
</evidence>
<evidence type="ECO:0000313" key="2">
    <source>
        <dbReference type="EMBL" id="RHW43313.1"/>
    </source>
</evidence>
<keyword evidence="1" id="KW-0812">Transmembrane</keyword>
<dbReference type="OrthoDB" id="2381403at2"/>
<comment type="caution">
    <text evidence="2">The sequence shown here is derived from an EMBL/GenBank/DDBJ whole genome shotgun (WGS) entry which is preliminary data.</text>
</comment>
<protein>
    <submittedName>
        <fullName evidence="2">DUF4871 domain-containing protein</fullName>
    </submittedName>
</protein>
<dbReference type="Proteomes" id="UP000284416">
    <property type="component" value="Unassembled WGS sequence"/>
</dbReference>
<keyword evidence="1" id="KW-0472">Membrane</keyword>
<organism evidence="2 3">
    <name type="scientific">Neobacillus notoginsengisoli</name>
    <dbReference type="NCBI Taxonomy" id="1578198"/>
    <lineage>
        <taxon>Bacteria</taxon>
        <taxon>Bacillati</taxon>
        <taxon>Bacillota</taxon>
        <taxon>Bacilli</taxon>
        <taxon>Bacillales</taxon>
        <taxon>Bacillaceae</taxon>
        <taxon>Neobacillus</taxon>
    </lineage>
</organism>
<proteinExistence type="predicted"/>
<keyword evidence="3" id="KW-1185">Reference proteome</keyword>
<dbReference type="Pfam" id="PF16167">
    <property type="entry name" value="DUF4871"/>
    <property type="match status" value="1"/>
</dbReference>
<keyword evidence="1" id="KW-1133">Transmembrane helix</keyword>
<name>A0A417YZJ2_9BACI</name>